<dbReference type="EMBL" id="JABBGI010000010">
    <property type="protein sequence ID" value="NML70004.1"/>
    <property type="molecule type" value="Genomic_DNA"/>
</dbReference>
<reference evidence="1 2" key="1">
    <citation type="submission" date="2020-04" db="EMBL/GenBank/DDBJ databases">
        <title>Chryseobacterium sp. RP-3-3 sp. nov., isolated from Jeju soil.</title>
        <authorList>
            <person name="Dahal R.H."/>
        </authorList>
    </citation>
    <scope>NUCLEOTIDE SEQUENCE [LARGE SCALE GENOMIC DNA]</scope>
    <source>
        <strain evidence="1 2">RP-3-3</strain>
    </source>
</reference>
<proteinExistence type="predicted"/>
<comment type="caution">
    <text evidence="1">The sequence shown here is derived from an EMBL/GenBank/DDBJ whole genome shotgun (WGS) entry which is preliminary data.</text>
</comment>
<name>A0A7Y0FS19_9FLAO</name>
<sequence>MSKTKYIKVAVSERLPDKTNEYFTDKGKAIFGSVMKNWHVDELLAYPNYWLCEVPDREQEMKEMLERCQKSLEYIHENAKFEFTEENTEDHIEHVPYLKQELEKLLNSIK</sequence>
<dbReference type="Proteomes" id="UP000544054">
    <property type="component" value="Unassembled WGS sequence"/>
</dbReference>
<organism evidence="1 2">
    <name type="scientific">Chryseobacterium antibioticum</name>
    <dbReference type="NCBI Taxonomy" id="2728847"/>
    <lineage>
        <taxon>Bacteria</taxon>
        <taxon>Pseudomonadati</taxon>
        <taxon>Bacteroidota</taxon>
        <taxon>Flavobacteriia</taxon>
        <taxon>Flavobacteriales</taxon>
        <taxon>Weeksellaceae</taxon>
        <taxon>Chryseobacterium group</taxon>
        <taxon>Chryseobacterium</taxon>
    </lineage>
</organism>
<protein>
    <submittedName>
        <fullName evidence="1">Uncharacterized protein</fullName>
    </submittedName>
</protein>
<gene>
    <name evidence="1" type="ORF">HHL23_09345</name>
</gene>
<evidence type="ECO:0000313" key="1">
    <source>
        <dbReference type="EMBL" id="NML70004.1"/>
    </source>
</evidence>
<evidence type="ECO:0000313" key="2">
    <source>
        <dbReference type="Proteomes" id="UP000544054"/>
    </source>
</evidence>
<dbReference type="AlphaFoldDB" id="A0A7Y0FS19"/>
<keyword evidence="2" id="KW-1185">Reference proteome</keyword>
<dbReference type="RefSeq" id="WP_169234543.1">
    <property type="nucleotide sequence ID" value="NZ_JABBGI010000010.1"/>
</dbReference>
<accession>A0A7Y0FS19</accession>